<evidence type="ECO:0000313" key="2">
    <source>
        <dbReference type="EMBL" id="KIZ03283.1"/>
    </source>
</evidence>
<dbReference type="Gene3D" id="3.40.50.2300">
    <property type="match status" value="1"/>
</dbReference>
<evidence type="ECO:0000313" key="3">
    <source>
        <dbReference type="Proteomes" id="UP000054498"/>
    </source>
</evidence>
<dbReference type="AlphaFoldDB" id="A0A0D2JXD6"/>
<gene>
    <name evidence="2" type="ORF">MNEG_4678</name>
</gene>
<dbReference type="GO" id="GO:0004725">
    <property type="term" value="F:protein tyrosine phosphatase activity"/>
    <property type="evidence" value="ECO:0007669"/>
    <property type="project" value="UniProtKB-EC"/>
</dbReference>
<dbReference type="STRING" id="145388.A0A0D2JXD6"/>
<dbReference type="EMBL" id="KK100880">
    <property type="protein sequence ID" value="KIZ03283.1"/>
    <property type="molecule type" value="Genomic_DNA"/>
</dbReference>
<dbReference type="Proteomes" id="UP000054498">
    <property type="component" value="Unassembled WGS sequence"/>
</dbReference>
<feature type="domain" description="Phosphotyrosine protein phosphatase I" evidence="1">
    <location>
        <begin position="23"/>
        <end position="185"/>
    </location>
</feature>
<dbReference type="PANTHER" id="PTHR47439:SF1">
    <property type="entry name" value="ACID PHOSPHATASE"/>
    <property type="match status" value="1"/>
</dbReference>
<accession>A0A0D2JXD6</accession>
<dbReference type="PANTHER" id="PTHR47439">
    <property type="entry name" value="LOW MOLECULAR WEIGHT PHOSPHOTYROSINE PROTEIN PHOSPHATASE-RELATED"/>
    <property type="match status" value="1"/>
</dbReference>
<dbReference type="RefSeq" id="XP_013902302.1">
    <property type="nucleotide sequence ID" value="XM_014046848.1"/>
</dbReference>
<dbReference type="Pfam" id="PF01451">
    <property type="entry name" value="LMWPc"/>
    <property type="match status" value="1"/>
</dbReference>
<dbReference type="SMART" id="SM00226">
    <property type="entry name" value="LMWPc"/>
    <property type="match status" value="1"/>
</dbReference>
<protein>
    <submittedName>
        <fullName evidence="2">Protein-tyrosine phosphatase</fullName>
        <ecNumber evidence="2">3.1.3.48</ecNumber>
    </submittedName>
</protein>
<dbReference type="GeneID" id="25737555"/>
<proteinExistence type="predicted"/>
<reference evidence="2 3" key="1">
    <citation type="journal article" date="2013" name="BMC Genomics">
        <title>Reconstruction of the lipid metabolism for the microalga Monoraphidium neglectum from its genome sequence reveals characteristics suitable for biofuel production.</title>
        <authorList>
            <person name="Bogen C."/>
            <person name="Al-Dilaimi A."/>
            <person name="Albersmeier A."/>
            <person name="Wichmann J."/>
            <person name="Grundmann M."/>
            <person name="Rupp O."/>
            <person name="Lauersen K.J."/>
            <person name="Blifernez-Klassen O."/>
            <person name="Kalinowski J."/>
            <person name="Goesmann A."/>
            <person name="Mussgnug J.H."/>
            <person name="Kruse O."/>
        </authorList>
    </citation>
    <scope>NUCLEOTIDE SEQUENCE [LARGE SCALE GENOMIC DNA]</scope>
    <source>
        <strain evidence="2 3">SAG 48.87</strain>
    </source>
</reference>
<dbReference type="EC" id="3.1.3.48" evidence="2"/>
<name>A0A0D2JXD6_9CHLO</name>
<sequence length="199" mass="21680">MEAAAAHRTPLPLLDARMLHAIPTAEAMFRAVAEREGVADKFDIDSCGTGGGNPGWYKPDGWSYHEGDESDPRMTAAAIKRGVRLTSRSRPLRPEDFRRFQYVVGMDANNIRAILTAADFWAGNGSRDQLPPLDEVRGQVSLMTQYCSDKFKGASEIPDPYYGGPQGFETVLDLLDDACSGLLRSIQEQQGAAATEKGA</sequence>
<dbReference type="InterPro" id="IPR036196">
    <property type="entry name" value="Ptyr_pPase_sf"/>
</dbReference>
<dbReference type="CDD" id="cd16343">
    <property type="entry name" value="LMWPTP"/>
    <property type="match status" value="1"/>
</dbReference>
<dbReference type="KEGG" id="mng:MNEG_4678"/>
<keyword evidence="2" id="KW-0378">Hydrolase</keyword>
<keyword evidence="3" id="KW-1185">Reference proteome</keyword>
<organism evidence="2 3">
    <name type="scientific">Monoraphidium neglectum</name>
    <dbReference type="NCBI Taxonomy" id="145388"/>
    <lineage>
        <taxon>Eukaryota</taxon>
        <taxon>Viridiplantae</taxon>
        <taxon>Chlorophyta</taxon>
        <taxon>core chlorophytes</taxon>
        <taxon>Chlorophyceae</taxon>
        <taxon>CS clade</taxon>
        <taxon>Sphaeropleales</taxon>
        <taxon>Selenastraceae</taxon>
        <taxon>Monoraphidium</taxon>
    </lineage>
</organism>
<dbReference type="OrthoDB" id="3388at2759"/>
<dbReference type="SUPFAM" id="SSF52788">
    <property type="entry name" value="Phosphotyrosine protein phosphatases I"/>
    <property type="match status" value="1"/>
</dbReference>
<evidence type="ECO:0000259" key="1">
    <source>
        <dbReference type="SMART" id="SM00226"/>
    </source>
</evidence>
<dbReference type="InterPro" id="IPR052995">
    <property type="entry name" value="LMW-PTP"/>
</dbReference>
<dbReference type="InterPro" id="IPR023485">
    <property type="entry name" value="Ptyr_pPase"/>
</dbReference>